<feature type="transmembrane region" description="Helical" evidence="1">
    <location>
        <begin position="45"/>
        <end position="67"/>
    </location>
</feature>
<keyword evidence="1" id="KW-0472">Membrane</keyword>
<evidence type="ECO:0008006" key="6">
    <source>
        <dbReference type="Google" id="ProtNLM"/>
    </source>
</evidence>
<dbReference type="Pfam" id="PF00884">
    <property type="entry name" value="Sulfatase"/>
    <property type="match status" value="1"/>
</dbReference>
<dbReference type="PANTHER" id="PTHR43751:SF3">
    <property type="entry name" value="SULFATASE N-TERMINAL DOMAIN-CONTAINING PROTEIN"/>
    <property type="match status" value="1"/>
</dbReference>
<dbReference type="InterPro" id="IPR052701">
    <property type="entry name" value="GAG_Ulvan_Degrading_Sulfatases"/>
</dbReference>
<keyword evidence="1" id="KW-1133">Transmembrane helix</keyword>
<comment type="caution">
    <text evidence="4">The sequence shown here is derived from an EMBL/GenBank/DDBJ whole genome shotgun (WGS) entry which is preliminary data.</text>
</comment>
<dbReference type="AlphaFoldDB" id="A0A227KQ98"/>
<name>A0A227KQ98_9BURK</name>
<feature type="transmembrane region" description="Helical" evidence="1">
    <location>
        <begin position="79"/>
        <end position="97"/>
    </location>
</feature>
<sequence>MKDRTGRLQFSFFLYNSLFMSICLSICSGRFVSVVDTESWSWFNFVYFYAVAFSLYFFITFLVQLLLTGIFNIFKLRKTVIVLSLLLDAVILILFLADTFVFNQFRLHINLAMLEMTFLGGGQIVSFSPKMLIEIFGLSAACVAAAVLCVFLAVKLNKSKRFAVTTFVFSLLLLIITNGIHGFAFATHKQNYVEVSEMLPLNKPLTFSKLLIKTGILTKEEVYSTELPGNGKNKKMNYPLHPLVCKKNGEDFNILFLFVDSLRADMLDKEYMPNTYEISKEGIVFKDHISGGINTRHGIFTLFTGLPGSYWFKALSTKTPSILVQALEQRGYSIGAFTGAGLTMPEFNQTIFAGVKDLRLSSKGNNVIERDLDAIRDFEKWAEEKKNKGPFFGFIFLDNVHSAAFPEDTENTFYEPYWKQINHLELNNDFDREPYFNRYKNAVRFADRNIKKLIDFLGKEDLLNKTIIVIGADHGEEFNDNKKNFWGHNGNFTTYQARVPLVILWPGKQAEEVGYRTSMLDIAPTLLTDALGCENPIEDYSSGASLWRDSKRKFVFGSNYSNDAFIEPERIVIINKAGSLDYRLPNNDKASDRDVPSYWKEALKEMTKFLK</sequence>
<dbReference type="InterPro" id="IPR024588">
    <property type="entry name" value="YejM_N"/>
</dbReference>
<gene>
    <name evidence="4" type="ORF">ADH67_05205</name>
</gene>
<evidence type="ECO:0000313" key="5">
    <source>
        <dbReference type="Proteomes" id="UP000214610"/>
    </source>
</evidence>
<feature type="domain" description="Sulfatase N-terminal" evidence="2">
    <location>
        <begin position="253"/>
        <end position="528"/>
    </location>
</feature>
<dbReference type="Pfam" id="PF11893">
    <property type="entry name" value="DUF3413"/>
    <property type="match status" value="1"/>
</dbReference>
<accession>A0A227KQ98</accession>
<dbReference type="CDD" id="cd16148">
    <property type="entry name" value="sulfatase_like"/>
    <property type="match status" value="1"/>
</dbReference>
<dbReference type="InterPro" id="IPR012159">
    <property type="entry name" value="YejM-like"/>
</dbReference>
<dbReference type="InterPro" id="IPR000917">
    <property type="entry name" value="Sulfatase_N"/>
</dbReference>
<dbReference type="InterPro" id="IPR017850">
    <property type="entry name" value="Alkaline_phosphatase_core_sf"/>
</dbReference>
<keyword evidence="5" id="KW-1185">Reference proteome</keyword>
<dbReference type="Proteomes" id="UP000214610">
    <property type="component" value="Unassembled WGS sequence"/>
</dbReference>
<dbReference type="SUPFAM" id="SSF53649">
    <property type="entry name" value="Alkaline phosphatase-like"/>
    <property type="match status" value="1"/>
</dbReference>
<feature type="domain" description="Inner membrane protein YejM N-terminal" evidence="3">
    <location>
        <begin position="9"/>
        <end position="245"/>
    </location>
</feature>
<dbReference type="PANTHER" id="PTHR43751">
    <property type="entry name" value="SULFATASE"/>
    <property type="match status" value="1"/>
</dbReference>
<organism evidence="4 5">
    <name type="scientific">Turicimonas muris</name>
    <dbReference type="NCBI Taxonomy" id="1796652"/>
    <lineage>
        <taxon>Bacteria</taxon>
        <taxon>Pseudomonadati</taxon>
        <taxon>Pseudomonadota</taxon>
        <taxon>Betaproteobacteria</taxon>
        <taxon>Burkholderiales</taxon>
        <taxon>Sutterellaceae</taxon>
        <taxon>Turicimonas</taxon>
    </lineage>
</organism>
<keyword evidence="1" id="KW-0812">Transmembrane</keyword>
<dbReference type="Gene3D" id="3.40.720.10">
    <property type="entry name" value="Alkaline Phosphatase, subunit A"/>
    <property type="match status" value="1"/>
</dbReference>
<evidence type="ECO:0000313" key="4">
    <source>
        <dbReference type="EMBL" id="OXE50427.1"/>
    </source>
</evidence>
<proteinExistence type="predicted"/>
<protein>
    <recommendedName>
        <fullName evidence="6">Sulfatase N-terminal domain-containing protein</fullName>
    </recommendedName>
</protein>
<dbReference type="EMBL" id="NHMP01000002">
    <property type="protein sequence ID" value="OXE50427.1"/>
    <property type="molecule type" value="Genomic_DNA"/>
</dbReference>
<dbReference type="PIRSF" id="PIRSF004950">
    <property type="entry name" value="Mmb_sulf_HI0842"/>
    <property type="match status" value="1"/>
</dbReference>
<feature type="transmembrane region" description="Helical" evidence="1">
    <location>
        <begin position="166"/>
        <end position="186"/>
    </location>
</feature>
<evidence type="ECO:0000259" key="2">
    <source>
        <dbReference type="Pfam" id="PF00884"/>
    </source>
</evidence>
<feature type="transmembrane region" description="Helical" evidence="1">
    <location>
        <begin position="12"/>
        <end position="33"/>
    </location>
</feature>
<feature type="transmembrane region" description="Helical" evidence="1">
    <location>
        <begin position="135"/>
        <end position="154"/>
    </location>
</feature>
<reference evidence="5" key="1">
    <citation type="submission" date="2017-05" db="EMBL/GenBank/DDBJ databases">
        <title>Improved OligoMM genomes.</title>
        <authorList>
            <person name="Garzetti D."/>
        </authorList>
    </citation>
    <scope>NUCLEOTIDE SEQUENCE [LARGE SCALE GENOMIC DNA]</scope>
    <source>
        <strain evidence="5">YL45</strain>
    </source>
</reference>
<evidence type="ECO:0000256" key="1">
    <source>
        <dbReference type="SAM" id="Phobius"/>
    </source>
</evidence>
<evidence type="ECO:0000259" key="3">
    <source>
        <dbReference type="Pfam" id="PF11893"/>
    </source>
</evidence>
<dbReference type="RefSeq" id="WP_066595679.1">
    <property type="nucleotide sequence ID" value="NZ_CAPCRS010000004.1"/>
</dbReference>